<feature type="domain" description="Fibronectin type-III" evidence="4">
    <location>
        <begin position="153"/>
        <end position="249"/>
    </location>
</feature>
<evidence type="ECO:0000259" key="4">
    <source>
        <dbReference type="PROSITE" id="PS50853"/>
    </source>
</evidence>
<dbReference type="Pfam" id="PF00041">
    <property type="entry name" value="fn3"/>
    <property type="match status" value="1"/>
</dbReference>
<keyword evidence="6" id="KW-1185">Reference proteome</keyword>
<evidence type="ECO:0000256" key="3">
    <source>
        <dbReference type="SAM" id="SignalP"/>
    </source>
</evidence>
<protein>
    <recommendedName>
        <fullName evidence="4">Fibronectin type-III domain-containing protein</fullName>
    </recommendedName>
</protein>
<dbReference type="PROSITE" id="PS50853">
    <property type="entry name" value="FN3"/>
    <property type="match status" value="1"/>
</dbReference>
<feature type="chain" id="PRO_5037322105" description="Fibronectin type-III domain-containing protein" evidence="3">
    <location>
        <begin position="25"/>
        <end position="346"/>
    </location>
</feature>
<keyword evidence="2" id="KW-1133">Transmembrane helix</keyword>
<evidence type="ECO:0000256" key="2">
    <source>
        <dbReference type="SAM" id="Phobius"/>
    </source>
</evidence>
<dbReference type="InterPro" id="IPR036179">
    <property type="entry name" value="Ig-like_dom_sf"/>
</dbReference>
<dbReference type="GeneID" id="114576269"/>
<dbReference type="OrthoDB" id="8923679at2759"/>
<feature type="signal peptide" evidence="3">
    <location>
        <begin position="1"/>
        <end position="24"/>
    </location>
</feature>
<dbReference type="Proteomes" id="UP000887567">
    <property type="component" value="Unplaced"/>
</dbReference>
<dbReference type="SUPFAM" id="SSF48726">
    <property type="entry name" value="Immunoglobulin"/>
    <property type="match status" value="1"/>
</dbReference>
<dbReference type="AlphaFoldDB" id="A0A913YTH7"/>
<dbReference type="EnsemblMetazoa" id="XM_028662572.1">
    <property type="protein sequence ID" value="XP_028518373.1"/>
    <property type="gene ID" value="LOC114576269"/>
</dbReference>
<dbReference type="RefSeq" id="XP_028518373.1">
    <property type="nucleotide sequence ID" value="XM_028662572.1"/>
</dbReference>
<dbReference type="InterPro" id="IPR013783">
    <property type="entry name" value="Ig-like_fold"/>
</dbReference>
<dbReference type="PANTHER" id="PTHR13817">
    <property type="entry name" value="TITIN"/>
    <property type="match status" value="1"/>
</dbReference>
<accession>A0A913YTH7</accession>
<dbReference type="InterPro" id="IPR050964">
    <property type="entry name" value="Striated_Muscle_Regulatory"/>
</dbReference>
<dbReference type="InterPro" id="IPR036116">
    <property type="entry name" value="FN3_sf"/>
</dbReference>
<dbReference type="Gene3D" id="2.60.40.10">
    <property type="entry name" value="Immunoglobulins"/>
    <property type="match status" value="2"/>
</dbReference>
<keyword evidence="2" id="KW-0472">Membrane</keyword>
<organism evidence="5 6">
    <name type="scientific">Exaiptasia diaphana</name>
    <name type="common">Tropical sea anemone</name>
    <name type="synonym">Aiptasia pulchella</name>
    <dbReference type="NCBI Taxonomy" id="2652724"/>
    <lineage>
        <taxon>Eukaryota</taxon>
        <taxon>Metazoa</taxon>
        <taxon>Cnidaria</taxon>
        <taxon>Anthozoa</taxon>
        <taxon>Hexacorallia</taxon>
        <taxon>Actiniaria</taxon>
        <taxon>Aiptasiidae</taxon>
        <taxon>Exaiptasia</taxon>
    </lineage>
</organism>
<feature type="transmembrane region" description="Helical" evidence="2">
    <location>
        <begin position="264"/>
        <end position="287"/>
    </location>
</feature>
<keyword evidence="1" id="KW-0677">Repeat</keyword>
<dbReference type="CDD" id="cd00063">
    <property type="entry name" value="FN3"/>
    <property type="match status" value="1"/>
</dbReference>
<dbReference type="SMART" id="SM00060">
    <property type="entry name" value="FN3"/>
    <property type="match status" value="1"/>
</dbReference>
<evidence type="ECO:0000256" key="1">
    <source>
        <dbReference type="ARBA" id="ARBA00022737"/>
    </source>
</evidence>
<dbReference type="InterPro" id="IPR003961">
    <property type="entry name" value="FN3_dom"/>
</dbReference>
<dbReference type="PRINTS" id="PR00014">
    <property type="entry name" value="FNTYPEIII"/>
</dbReference>
<dbReference type="KEGG" id="epa:114576269"/>
<name>A0A913YTH7_EXADI</name>
<keyword evidence="2" id="KW-0812">Transmembrane</keyword>
<reference evidence="5" key="1">
    <citation type="submission" date="2022-11" db="UniProtKB">
        <authorList>
            <consortium name="EnsemblMetazoa"/>
        </authorList>
    </citation>
    <scope>IDENTIFICATION</scope>
</reference>
<evidence type="ECO:0000313" key="6">
    <source>
        <dbReference type="Proteomes" id="UP000887567"/>
    </source>
</evidence>
<keyword evidence="3" id="KW-0732">Signal</keyword>
<dbReference type="CDD" id="cd00096">
    <property type="entry name" value="Ig"/>
    <property type="match status" value="1"/>
</dbReference>
<dbReference type="SUPFAM" id="SSF49265">
    <property type="entry name" value="Fibronectin type III"/>
    <property type="match status" value="1"/>
</dbReference>
<dbReference type="PANTHER" id="PTHR13817:SF171">
    <property type="entry name" value="STRETCHIN-MLCK, ISOFORM U"/>
    <property type="match status" value="1"/>
</dbReference>
<evidence type="ECO:0000313" key="5">
    <source>
        <dbReference type="EnsemblMetazoa" id="XP_028518373.1"/>
    </source>
</evidence>
<proteinExistence type="predicted"/>
<sequence length="346" mass="38451">MDLRLCVALVSCLNLLIHVQSSDAVANFTKVPNETLYLANGKTARFTWDFHVDNIKKELDSGSPRWYFYANSTTYWIGYGDAFNGRKFTIDTNTCPARFLRPTVRVSVEGKATLVIKNLTLADSGTYGCILFLAKGPDRLMPTSHVKLIVTGPPGSPVLKIVKFTNTTVTLMWSKPEENGGEIEYYTIYKKLAGAKKWLQVGTLSGEPLTYTVKELLPGKTYSFDVTAKNKDGPSLKGVNVKTVTLPIGFTNPPTTRSIGTIKVSLLTASLALVILLMLLIVVFISWKKRKKHDRRNNQNEDAVYCVSIFLIGHSKNCNTVGHTALVYLTFPLLSGNLNFKVKMRK</sequence>